<feature type="region of interest" description="Disordered" evidence="1">
    <location>
        <begin position="1"/>
        <end position="58"/>
    </location>
</feature>
<evidence type="ECO:0000256" key="1">
    <source>
        <dbReference type="SAM" id="MobiDB-lite"/>
    </source>
</evidence>
<evidence type="ECO:0000313" key="2">
    <source>
        <dbReference type="EMBL" id="CAB4041283.1"/>
    </source>
</evidence>
<name>A0A7D9K5N3_PARCT</name>
<feature type="compositionally biased region" description="Basic and acidic residues" evidence="1">
    <location>
        <begin position="1"/>
        <end position="10"/>
    </location>
</feature>
<keyword evidence="3" id="KW-1185">Reference proteome</keyword>
<sequence length="220" mass="24384">RPGYVDEAKNGEQPAPKRAKSAPKSGHTSEGNDPSILSQKNAVVVDDNEQSDQPHVADDTLSLFGGPEFQDIDDELDNDNLLENIAQNLSSRVFKTTNCPPISASLAKIINSKLADEFDAPKLKETLSKYKRPENCEQMYVPEVNQEIWHKMKPFAKKADIKMANLQDTLIKGLSGLANATNTLLECRESKTIPDYRAIVPQLIDTTALFGHVCKELSYK</sequence>
<protein>
    <submittedName>
        <fullName evidence="2">Uncharacterized protein</fullName>
    </submittedName>
</protein>
<organism evidence="2 3">
    <name type="scientific">Paramuricea clavata</name>
    <name type="common">Red gorgonian</name>
    <name type="synonym">Violescent sea-whip</name>
    <dbReference type="NCBI Taxonomy" id="317549"/>
    <lineage>
        <taxon>Eukaryota</taxon>
        <taxon>Metazoa</taxon>
        <taxon>Cnidaria</taxon>
        <taxon>Anthozoa</taxon>
        <taxon>Octocorallia</taxon>
        <taxon>Malacalcyonacea</taxon>
        <taxon>Plexauridae</taxon>
        <taxon>Paramuricea</taxon>
    </lineage>
</organism>
<dbReference type="PANTHER" id="PTHR34239">
    <property type="entry name" value="APPLE DOMAIN-CONTAINING PROTEIN"/>
    <property type="match status" value="1"/>
</dbReference>
<dbReference type="Proteomes" id="UP001152795">
    <property type="component" value="Unassembled WGS sequence"/>
</dbReference>
<evidence type="ECO:0000313" key="3">
    <source>
        <dbReference type="Proteomes" id="UP001152795"/>
    </source>
</evidence>
<feature type="compositionally biased region" description="Polar residues" evidence="1">
    <location>
        <begin position="26"/>
        <end position="41"/>
    </location>
</feature>
<proteinExistence type="predicted"/>
<comment type="caution">
    <text evidence="2">The sequence shown here is derived from an EMBL/GenBank/DDBJ whole genome shotgun (WGS) entry which is preliminary data.</text>
</comment>
<dbReference type="OrthoDB" id="5980520at2759"/>
<reference evidence="2" key="1">
    <citation type="submission" date="2020-04" db="EMBL/GenBank/DDBJ databases">
        <authorList>
            <person name="Alioto T."/>
            <person name="Alioto T."/>
            <person name="Gomez Garrido J."/>
        </authorList>
    </citation>
    <scope>NUCLEOTIDE SEQUENCE</scope>
    <source>
        <strain evidence="2">A484AB</strain>
    </source>
</reference>
<dbReference type="AlphaFoldDB" id="A0A7D9K5N3"/>
<dbReference type="EMBL" id="CACRXK020028073">
    <property type="protein sequence ID" value="CAB4041283.1"/>
    <property type="molecule type" value="Genomic_DNA"/>
</dbReference>
<feature type="non-terminal residue" evidence="2">
    <location>
        <position position="1"/>
    </location>
</feature>
<dbReference type="PANTHER" id="PTHR34239:SF2">
    <property type="entry name" value="TRANSPOSABLE ELEMENT P TRANSPOSASE_THAP9 CONSERVED DOMAIN-CONTAINING PROTEIN"/>
    <property type="match status" value="1"/>
</dbReference>
<feature type="non-terminal residue" evidence="2">
    <location>
        <position position="220"/>
    </location>
</feature>
<accession>A0A7D9K5N3</accession>
<gene>
    <name evidence="2" type="ORF">PACLA_8A083521</name>
</gene>